<dbReference type="AlphaFoldDB" id="A0A484M227"/>
<keyword evidence="2" id="KW-1185">Reference proteome</keyword>
<organism evidence="1 2">
    <name type="scientific">Cuscuta campestris</name>
    <dbReference type="NCBI Taxonomy" id="132261"/>
    <lineage>
        <taxon>Eukaryota</taxon>
        <taxon>Viridiplantae</taxon>
        <taxon>Streptophyta</taxon>
        <taxon>Embryophyta</taxon>
        <taxon>Tracheophyta</taxon>
        <taxon>Spermatophyta</taxon>
        <taxon>Magnoliopsida</taxon>
        <taxon>eudicotyledons</taxon>
        <taxon>Gunneridae</taxon>
        <taxon>Pentapetalae</taxon>
        <taxon>asterids</taxon>
        <taxon>lamiids</taxon>
        <taxon>Solanales</taxon>
        <taxon>Convolvulaceae</taxon>
        <taxon>Cuscuteae</taxon>
        <taxon>Cuscuta</taxon>
        <taxon>Cuscuta subgen. Grammica</taxon>
        <taxon>Cuscuta sect. Cleistogrammica</taxon>
    </lineage>
</organism>
<gene>
    <name evidence="1" type="ORF">CCAM_LOCUS24423</name>
</gene>
<evidence type="ECO:0000313" key="2">
    <source>
        <dbReference type="Proteomes" id="UP000595140"/>
    </source>
</evidence>
<reference evidence="1 2" key="1">
    <citation type="submission" date="2018-04" db="EMBL/GenBank/DDBJ databases">
        <authorList>
            <person name="Vogel A."/>
        </authorList>
    </citation>
    <scope>NUCLEOTIDE SEQUENCE [LARGE SCALE GENOMIC DNA]</scope>
</reference>
<proteinExistence type="predicted"/>
<dbReference type="Proteomes" id="UP000595140">
    <property type="component" value="Unassembled WGS sequence"/>
</dbReference>
<sequence>MHMLTTIHSPCNIIVPYRIDFAVLKDQGTKVGDVMVDEVELGLSLVDLVLEVADDGVAATDRVDCSNIGFKDDGAHGLVLVERAKRTNDLGDIADTEQLVGVLELVLAVVGEIGGEDAIRGALSALVLTSRAGLGAATAGAVVVVVVGPGGRNDKVVRRWWWGDFNCVSDGDGKRGGGEFRIFNTFASSSLFFSTS</sequence>
<dbReference type="EMBL" id="OOIL02002369">
    <property type="protein sequence ID" value="VFQ82647.1"/>
    <property type="molecule type" value="Genomic_DNA"/>
</dbReference>
<protein>
    <submittedName>
        <fullName evidence="1">Uncharacterized protein</fullName>
    </submittedName>
</protein>
<name>A0A484M227_9ASTE</name>
<evidence type="ECO:0000313" key="1">
    <source>
        <dbReference type="EMBL" id="VFQ82647.1"/>
    </source>
</evidence>
<accession>A0A484M227</accession>